<dbReference type="Pfam" id="PF00583">
    <property type="entry name" value="Acetyltransf_1"/>
    <property type="match status" value="1"/>
</dbReference>
<dbReference type="RefSeq" id="WP_369059912.1">
    <property type="nucleotide sequence ID" value="NZ_CP158375.1"/>
</dbReference>
<dbReference type="CDD" id="cd04301">
    <property type="entry name" value="NAT_SF"/>
    <property type="match status" value="1"/>
</dbReference>
<gene>
    <name evidence="4" type="ORF">ABOZ73_00740</name>
</gene>
<dbReference type="InterPro" id="IPR050832">
    <property type="entry name" value="Bact_Acetyltransf"/>
</dbReference>
<dbReference type="SUPFAM" id="SSF55729">
    <property type="entry name" value="Acyl-CoA N-acyltransferases (Nat)"/>
    <property type="match status" value="1"/>
</dbReference>
<evidence type="ECO:0000256" key="2">
    <source>
        <dbReference type="ARBA" id="ARBA00023315"/>
    </source>
</evidence>
<keyword evidence="2" id="KW-0012">Acyltransferase</keyword>
<sequence>MVIIEDDLESPGTLELLALHLDGMREHTPAGHVHALDVSRLKAPEITFWTARSGERVAGMAALRMLGDGVGELKSMRTHPDFIRQGVAAALLEHVIATAKARGLTRLSLETGSGPGFDAALTLYRQRGFTSGGAFGDYRASDFNQFLHLQLT</sequence>
<dbReference type="AlphaFoldDB" id="A0AB39KTI5"/>
<proteinExistence type="predicted"/>
<evidence type="ECO:0000259" key="3">
    <source>
        <dbReference type="PROSITE" id="PS51186"/>
    </source>
</evidence>
<dbReference type="PANTHER" id="PTHR43877">
    <property type="entry name" value="AMINOALKYLPHOSPHONATE N-ACETYLTRANSFERASE-RELATED-RELATED"/>
    <property type="match status" value="1"/>
</dbReference>
<reference evidence="4" key="1">
    <citation type="submission" date="2024-06" db="EMBL/GenBank/DDBJ databases">
        <title>Caulobacter inopinatus, sp. nov.</title>
        <authorList>
            <person name="Donachie S.P."/>
        </authorList>
    </citation>
    <scope>NUCLEOTIDE SEQUENCE</scope>
    <source>
        <strain evidence="4">73W</strain>
    </source>
</reference>
<organism evidence="4">
    <name type="scientific">Caulobacter sp. 73W</name>
    <dbReference type="NCBI Taxonomy" id="3161137"/>
    <lineage>
        <taxon>Bacteria</taxon>
        <taxon>Pseudomonadati</taxon>
        <taxon>Pseudomonadota</taxon>
        <taxon>Alphaproteobacteria</taxon>
        <taxon>Caulobacterales</taxon>
        <taxon>Caulobacteraceae</taxon>
        <taxon>Caulobacter</taxon>
    </lineage>
</organism>
<evidence type="ECO:0000313" key="4">
    <source>
        <dbReference type="EMBL" id="XDO96988.1"/>
    </source>
</evidence>
<dbReference type="PANTHER" id="PTHR43877:SF5">
    <property type="entry name" value="BLL8307 PROTEIN"/>
    <property type="match status" value="1"/>
</dbReference>
<dbReference type="EMBL" id="CP158375">
    <property type="protein sequence ID" value="XDO96988.1"/>
    <property type="molecule type" value="Genomic_DNA"/>
</dbReference>
<dbReference type="InterPro" id="IPR016181">
    <property type="entry name" value="Acyl_CoA_acyltransferase"/>
</dbReference>
<keyword evidence="1" id="KW-0808">Transferase</keyword>
<name>A0AB39KTI5_9CAUL</name>
<protein>
    <submittedName>
        <fullName evidence="4">GNAT family N-acetyltransferase</fullName>
    </submittedName>
</protein>
<dbReference type="GO" id="GO:0016747">
    <property type="term" value="F:acyltransferase activity, transferring groups other than amino-acyl groups"/>
    <property type="evidence" value="ECO:0007669"/>
    <property type="project" value="InterPro"/>
</dbReference>
<evidence type="ECO:0000256" key="1">
    <source>
        <dbReference type="ARBA" id="ARBA00022679"/>
    </source>
</evidence>
<accession>A0AB39KTI5</accession>
<dbReference type="PROSITE" id="PS51186">
    <property type="entry name" value="GNAT"/>
    <property type="match status" value="1"/>
</dbReference>
<feature type="domain" description="N-acetyltransferase" evidence="3">
    <location>
        <begin position="3"/>
        <end position="152"/>
    </location>
</feature>
<dbReference type="InterPro" id="IPR000182">
    <property type="entry name" value="GNAT_dom"/>
</dbReference>
<dbReference type="Gene3D" id="3.40.630.30">
    <property type="match status" value="1"/>
</dbReference>